<feature type="region of interest" description="Disordered" evidence="1">
    <location>
        <begin position="355"/>
        <end position="378"/>
    </location>
</feature>
<organism evidence="2 3">
    <name type="scientific">Fragilariopsis cylindrus CCMP1102</name>
    <dbReference type="NCBI Taxonomy" id="635003"/>
    <lineage>
        <taxon>Eukaryota</taxon>
        <taxon>Sar</taxon>
        <taxon>Stramenopiles</taxon>
        <taxon>Ochrophyta</taxon>
        <taxon>Bacillariophyta</taxon>
        <taxon>Bacillariophyceae</taxon>
        <taxon>Bacillariophycidae</taxon>
        <taxon>Bacillariales</taxon>
        <taxon>Bacillariaceae</taxon>
        <taxon>Fragilariopsis</taxon>
    </lineage>
</organism>
<proteinExistence type="predicted"/>
<reference evidence="2 3" key="1">
    <citation type="submission" date="2016-09" db="EMBL/GenBank/DDBJ databases">
        <title>Extensive genetic diversity and differential bi-allelic expression allows diatom success in the polar Southern Ocean.</title>
        <authorList>
            <consortium name="DOE Joint Genome Institute"/>
            <person name="Mock T."/>
            <person name="Otillar R.P."/>
            <person name="Strauss J."/>
            <person name="Dupont C."/>
            <person name="Frickenhaus S."/>
            <person name="Maumus F."/>
            <person name="Mcmullan M."/>
            <person name="Sanges R."/>
            <person name="Schmutz J."/>
            <person name="Toseland A."/>
            <person name="Valas R."/>
            <person name="Veluchamy A."/>
            <person name="Ward B.J."/>
            <person name="Allen A."/>
            <person name="Barry K."/>
            <person name="Falciatore A."/>
            <person name="Ferrante M."/>
            <person name="Fortunato A.E."/>
            <person name="Gloeckner G."/>
            <person name="Gruber A."/>
            <person name="Hipkin R."/>
            <person name="Janech M."/>
            <person name="Kroth P."/>
            <person name="Leese F."/>
            <person name="Lindquist E."/>
            <person name="Lyon B.R."/>
            <person name="Martin J."/>
            <person name="Mayer C."/>
            <person name="Parker M."/>
            <person name="Quesneville H."/>
            <person name="Raymond J."/>
            <person name="Uhlig C."/>
            <person name="Valentin K.U."/>
            <person name="Worden A.Z."/>
            <person name="Armbrust E.V."/>
            <person name="Bowler C."/>
            <person name="Green B."/>
            <person name="Moulton V."/>
            <person name="Van Oosterhout C."/>
            <person name="Grigoriev I."/>
        </authorList>
    </citation>
    <scope>NUCLEOTIDE SEQUENCE [LARGE SCALE GENOMIC DNA]</scope>
    <source>
        <strain evidence="2 3">CCMP1102</strain>
    </source>
</reference>
<feature type="compositionally biased region" description="Acidic residues" evidence="1">
    <location>
        <begin position="143"/>
        <end position="153"/>
    </location>
</feature>
<dbReference type="InParanoid" id="A0A1E7FTE9"/>
<dbReference type="AlphaFoldDB" id="A0A1E7FTE9"/>
<evidence type="ECO:0000313" key="2">
    <source>
        <dbReference type="EMBL" id="OEU21093.1"/>
    </source>
</evidence>
<feature type="compositionally biased region" description="Acidic residues" evidence="1">
    <location>
        <begin position="52"/>
        <end position="65"/>
    </location>
</feature>
<gene>
    <name evidence="2" type="ORF">FRACYDRAFT_234719</name>
</gene>
<protein>
    <submittedName>
        <fullName evidence="2">Uncharacterized protein</fullName>
    </submittedName>
</protein>
<accession>A0A1E7FTE9</accession>
<dbReference type="OrthoDB" id="49525at2759"/>
<evidence type="ECO:0000313" key="3">
    <source>
        <dbReference type="Proteomes" id="UP000095751"/>
    </source>
</evidence>
<sequence>MAVNEHKQYDNDYNRVVLGTKNCYESDEGETEDEEVKRNCIMGQSGMRDSDFSDSESEDDVEDEDYKVGKDAEDDDNHSDNNGKDENNFKDEEEPRMEGLVEFVSFGGQIPKSKEGILYRPAPIRNALIPVCKEEKEEAEEEEYCETLNDLEENSDHSTSKDAKKTIIPDSETEISGGSSSSDNSLDTASIESDEQIMMVSTSTDFSFFEITTASGTEESYDSSEEDHHEPEIVNGNFAIVGASGASVDDIKWQQMVKQKRVLSSNTLSILNQEADHHIDSTKKMRCSHSHNMDRKSMISIPDFTLGIEALDQIIQPLPRQYQIREDCLSLIPSSSSDEEDDMMLSEELEEKFRSSTNLGGDNSPIPLLTPPQSPQTVGDDTEIAITMMTTIEWPSNLVMDSAVMKASNLSPITLDNNVDKDGEEKWMKDQRSYDVEKPSTSCLTPLLRSVYVGNI</sequence>
<feature type="compositionally biased region" description="Basic and acidic residues" evidence="1">
    <location>
        <begin position="1"/>
        <end position="13"/>
    </location>
</feature>
<feature type="region of interest" description="Disordered" evidence="1">
    <location>
        <begin position="1"/>
        <end position="96"/>
    </location>
</feature>
<dbReference type="KEGG" id="fcy:FRACYDRAFT_234719"/>
<feature type="compositionally biased region" description="Basic and acidic residues" evidence="1">
    <location>
        <begin position="154"/>
        <end position="167"/>
    </location>
</feature>
<dbReference type="Proteomes" id="UP000095751">
    <property type="component" value="Unassembled WGS sequence"/>
</dbReference>
<feature type="region of interest" description="Disordered" evidence="1">
    <location>
        <begin position="143"/>
        <end position="188"/>
    </location>
</feature>
<feature type="compositionally biased region" description="Basic and acidic residues" evidence="1">
    <location>
        <begin position="78"/>
        <end position="90"/>
    </location>
</feature>
<feature type="compositionally biased region" description="Acidic residues" evidence="1">
    <location>
        <begin position="25"/>
        <end position="34"/>
    </location>
</feature>
<keyword evidence="3" id="KW-1185">Reference proteome</keyword>
<name>A0A1E7FTE9_9STRA</name>
<feature type="compositionally biased region" description="Low complexity" evidence="1">
    <location>
        <begin position="174"/>
        <end position="188"/>
    </location>
</feature>
<evidence type="ECO:0000256" key="1">
    <source>
        <dbReference type="SAM" id="MobiDB-lite"/>
    </source>
</evidence>
<dbReference type="EMBL" id="KV784354">
    <property type="protein sequence ID" value="OEU21093.1"/>
    <property type="molecule type" value="Genomic_DNA"/>
</dbReference>